<feature type="domain" description="RDD" evidence="7">
    <location>
        <begin position="14"/>
        <end position="168"/>
    </location>
</feature>
<feature type="transmembrane region" description="Helical" evidence="6">
    <location>
        <begin position="28"/>
        <end position="50"/>
    </location>
</feature>
<accession>A0A2S5TCS1</accession>
<proteinExistence type="predicted"/>
<dbReference type="InterPro" id="IPR010432">
    <property type="entry name" value="RDD"/>
</dbReference>
<feature type="transmembrane region" description="Helical" evidence="6">
    <location>
        <begin position="56"/>
        <end position="75"/>
    </location>
</feature>
<organism evidence="8 9">
    <name type="scientific">Solimonas fluminis</name>
    <dbReference type="NCBI Taxonomy" id="2086571"/>
    <lineage>
        <taxon>Bacteria</taxon>
        <taxon>Pseudomonadati</taxon>
        <taxon>Pseudomonadota</taxon>
        <taxon>Gammaproteobacteria</taxon>
        <taxon>Nevskiales</taxon>
        <taxon>Nevskiaceae</taxon>
        <taxon>Solimonas</taxon>
    </lineage>
</organism>
<dbReference type="GO" id="GO:0005886">
    <property type="term" value="C:plasma membrane"/>
    <property type="evidence" value="ECO:0007669"/>
    <property type="project" value="UniProtKB-SubCell"/>
</dbReference>
<evidence type="ECO:0000256" key="5">
    <source>
        <dbReference type="ARBA" id="ARBA00023136"/>
    </source>
</evidence>
<dbReference type="PANTHER" id="PTHR36115">
    <property type="entry name" value="PROLINE-RICH ANTIGEN HOMOLOG-RELATED"/>
    <property type="match status" value="1"/>
</dbReference>
<keyword evidence="5 6" id="KW-0472">Membrane</keyword>
<comment type="subcellular location">
    <subcellularLocation>
        <location evidence="1">Cell membrane</location>
        <topology evidence="1">Multi-pass membrane protein</topology>
    </subcellularLocation>
</comment>
<keyword evidence="4 6" id="KW-1133">Transmembrane helix</keyword>
<dbReference type="PANTHER" id="PTHR36115:SF10">
    <property type="entry name" value="RDD DOMAIN-CONTAINING PROTEIN"/>
    <property type="match status" value="1"/>
</dbReference>
<evidence type="ECO:0000256" key="3">
    <source>
        <dbReference type="ARBA" id="ARBA00022692"/>
    </source>
</evidence>
<evidence type="ECO:0000259" key="7">
    <source>
        <dbReference type="Pfam" id="PF06271"/>
    </source>
</evidence>
<evidence type="ECO:0000256" key="4">
    <source>
        <dbReference type="ARBA" id="ARBA00022989"/>
    </source>
</evidence>
<reference evidence="8 9" key="1">
    <citation type="submission" date="2018-02" db="EMBL/GenBank/DDBJ databases">
        <title>Genome sequencing of Solimonas sp. HR-BB.</title>
        <authorList>
            <person name="Lee Y."/>
            <person name="Jeon C.O."/>
        </authorList>
    </citation>
    <scope>NUCLEOTIDE SEQUENCE [LARGE SCALE GENOMIC DNA]</scope>
    <source>
        <strain evidence="8 9">HR-BB</strain>
    </source>
</reference>
<evidence type="ECO:0000313" key="8">
    <source>
        <dbReference type="EMBL" id="PPE72638.1"/>
    </source>
</evidence>
<keyword evidence="2" id="KW-1003">Cell membrane</keyword>
<gene>
    <name evidence="8" type="ORF">C3942_17845</name>
</gene>
<dbReference type="Pfam" id="PF06271">
    <property type="entry name" value="RDD"/>
    <property type="match status" value="1"/>
</dbReference>
<sequence length="178" mass="19761">MAACPPVNDLVLPAPLWRRLIAAVYDGLLMVGLVFATVIFFLIGCWALGVQPNSRILGICLFGVGLGFFGWFWTHGGQTLGMRVWQLRVRRLDGRALRWPIAAVRYTVMFVVWLGLPVSMLLLFVPRFENAHPGLTNPSIALLSVLVCSLLLSRLDARRRAPHDWISGTEVVVEPKAA</sequence>
<dbReference type="Proteomes" id="UP000238220">
    <property type="component" value="Unassembled WGS sequence"/>
</dbReference>
<protein>
    <recommendedName>
        <fullName evidence="7">RDD domain-containing protein</fullName>
    </recommendedName>
</protein>
<evidence type="ECO:0000256" key="2">
    <source>
        <dbReference type="ARBA" id="ARBA00022475"/>
    </source>
</evidence>
<dbReference type="InterPro" id="IPR051791">
    <property type="entry name" value="Pra-immunoreactive"/>
</dbReference>
<feature type="transmembrane region" description="Helical" evidence="6">
    <location>
        <begin position="96"/>
        <end position="115"/>
    </location>
</feature>
<evidence type="ECO:0000256" key="6">
    <source>
        <dbReference type="SAM" id="Phobius"/>
    </source>
</evidence>
<evidence type="ECO:0000313" key="9">
    <source>
        <dbReference type="Proteomes" id="UP000238220"/>
    </source>
</evidence>
<feature type="transmembrane region" description="Helical" evidence="6">
    <location>
        <begin position="135"/>
        <end position="153"/>
    </location>
</feature>
<name>A0A2S5TCS1_9GAMM</name>
<keyword evidence="3 6" id="KW-0812">Transmembrane</keyword>
<evidence type="ECO:0000256" key="1">
    <source>
        <dbReference type="ARBA" id="ARBA00004651"/>
    </source>
</evidence>
<comment type="caution">
    <text evidence="8">The sequence shown here is derived from an EMBL/GenBank/DDBJ whole genome shotgun (WGS) entry which is preliminary data.</text>
</comment>
<dbReference type="AlphaFoldDB" id="A0A2S5TCS1"/>
<keyword evidence="9" id="KW-1185">Reference proteome</keyword>
<dbReference type="OrthoDB" id="9793824at2"/>
<dbReference type="EMBL" id="PSNW01000011">
    <property type="protein sequence ID" value="PPE72638.1"/>
    <property type="molecule type" value="Genomic_DNA"/>
</dbReference>